<feature type="transmembrane region" description="Helical" evidence="11">
    <location>
        <begin position="1214"/>
        <end position="1234"/>
    </location>
</feature>
<comment type="similarity">
    <text evidence="2">Belongs to the acyl-CoA dehydrogenase family.</text>
</comment>
<evidence type="ECO:0000256" key="4">
    <source>
        <dbReference type="ARBA" id="ARBA00022568"/>
    </source>
</evidence>
<evidence type="ECO:0000256" key="1">
    <source>
        <dbReference type="ARBA" id="ARBA00004141"/>
    </source>
</evidence>
<dbReference type="Gene3D" id="1.20.1420.30">
    <property type="entry name" value="NCX, central ion-binding region"/>
    <property type="match status" value="2"/>
</dbReference>
<sequence>QVDPKAMAASSAALSRRLAGSRLWCGVTRPLVHIRSASSAEPGARKSDEEHLWEAASDAAGYLPFSRARVGLFFQEQPVLKNPFLEDALLRGYLKRHLPREAILSDLNTFGERVAKDIDTWGRECELNPPRLVHFDPWGRRVDHIVTSAAWKRLKDLSAQEGLVAIGYDKSFGEWRRVYQMSKLYIFSPSSGLYTCPLAMTDGAAKVIQSVGVLPTVEEAYHRLTSRQPERFWTSGQWMTERQGGSDVGAGTETVAVPQADGSYRLHGYKWFTSATDADMTLTLARVQDKSGSTSPVLQIPTNIILQSGSRGLSLFYAEVSRFEDGRLRGIEVQRLKDKLGTRQMPTAELLLDGLPAYRLSEEGRGVASIANMLTITRIHNSLARDYATRRTAFGKLLKDHPLHMQTLARMEVETRAAFLLVMDVCRLLGREESGLASQLDLHLLRLLTPVVKLYTGKQAVAVVSEGLESFGGQGYIEDTGMPGILRDAQVLSIWEGTTNVLSLDVLRCLARSSGMVLHAYFAHVKSLLAGASGVSSLDPAVKAVGGALSELEQFVQTAATRSPSCLELAARDLAYSLARIYAGALLIDHACWKDASSNDTYAALRWCEQELCLVASKQKRGCYDSNSASMDAALVYDNLIQKSDLSVFDETLNASRLGGLHQSPINPPAAVWTRFQDKNWIVMSVSGFLALLLALLPSGQLLASGTGNFSTQPGVGLTGPTSLAVMSESSDECDRVMNYSAAERCAFVKRTPDCFVEDGFINYLRLAFCLLPPHLAPLTITLCIVWLLVLFLILGLAASKFFCPNLSAISSTLHCSHNVAGVTFLALGNGAPDIFSAMAAISHPHTAGLAVGALFGAGIFVTTVVAGSVALVKPFAVASRPFLRDVIFYMIAVFWTFYMLFRGTTTMGETLGYLFLYVIYVLTVLISSCIYNRQKNLATNGFQHVPHVPAELNSSDSSDDDDVPRTRSVSIQQEYESEYRPLLPYSESTSEILLSSLNPVDNRKWRRKPWTWKVVKVVKTPLEVLLLLCVPVVDPDKEDRNWKRPLNSLHMITAPLLCVLIFQSGAYGGVMIQGEFPVWLLFLLLGMFLAAMVFCTTTNDHPPKYHPLFAFLGFVVSAVLISAAASEVVSLLHMLGVVLSLSNTVLGLTLLAWGNSIGDLFSDITIARQGYPRMAIAACFGGIIFNMLFGVGLGCLKQMYETHSSAQFESGGLLTWILAGALGLSLVLSFLIVPLSRFHLGRSYGAFLLVFYCIFLLIALLTEFRIIHT</sequence>
<dbReference type="PANTHER" id="PTHR42707">
    <property type="entry name" value="ACYL-COA DEHYDROGENASE"/>
    <property type="match status" value="1"/>
</dbReference>
<evidence type="ECO:0000313" key="17">
    <source>
        <dbReference type="EMBL" id="PWA19733.1"/>
    </source>
</evidence>
<evidence type="ECO:0000256" key="3">
    <source>
        <dbReference type="ARBA" id="ARBA00022449"/>
    </source>
</evidence>
<feature type="non-terminal residue" evidence="17">
    <location>
        <position position="1"/>
    </location>
</feature>
<evidence type="ECO:0000259" key="14">
    <source>
        <dbReference type="Pfam" id="PF02770"/>
    </source>
</evidence>
<feature type="transmembrane region" description="Helical" evidence="11">
    <location>
        <begin position="820"/>
        <end position="842"/>
    </location>
</feature>
<dbReference type="GO" id="GO:0003995">
    <property type="term" value="F:acyl-CoA dehydrogenase activity"/>
    <property type="evidence" value="ECO:0007669"/>
    <property type="project" value="TreeGrafter"/>
</dbReference>
<feature type="transmembrane region" description="Helical" evidence="11">
    <location>
        <begin position="776"/>
        <end position="799"/>
    </location>
</feature>
<dbReference type="InterPro" id="IPR009100">
    <property type="entry name" value="AcylCoA_DH/oxidase_NM_dom_sf"/>
</dbReference>
<dbReference type="InterPro" id="IPR009075">
    <property type="entry name" value="AcylCo_DH/oxidase_C"/>
</dbReference>
<keyword evidence="4" id="KW-0106">Calcium</keyword>
<evidence type="ECO:0000256" key="2">
    <source>
        <dbReference type="ARBA" id="ARBA00009347"/>
    </source>
</evidence>
<feature type="transmembrane region" description="Helical" evidence="11">
    <location>
        <begin position="1175"/>
        <end position="1194"/>
    </location>
</feature>
<keyword evidence="9" id="KW-0560">Oxidoreductase</keyword>
<organism evidence="17 18">
    <name type="scientific">Gambusia affinis</name>
    <name type="common">Western mosquitofish</name>
    <name type="synonym">Heterandria affinis</name>
    <dbReference type="NCBI Taxonomy" id="33528"/>
    <lineage>
        <taxon>Eukaryota</taxon>
        <taxon>Metazoa</taxon>
        <taxon>Chordata</taxon>
        <taxon>Craniata</taxon>
        <taxon>Vertebrata</taxon>
        <taxon>Euteleostomi</taxon>
        <taxon>Actinopterygii</taxon>
        <taxon>Neopterygii</taxon>
        <taxon>Teleostei</taxon>
        <taxon>Neoteleostei</taxon>
        <taxon>Acanthomorphata</taxon>
        <taxon>Ovalentaria</taxon>
        <taxon>Atherinomorphae</taxon>
        <taxon>Cyprinodontiformes</taxon>
        <taxon>Poeciliidae</taxon>
        <taxon>Poeciliinae</taxon>
        <taxon>Gambusia</taxon>
    </lineage>
</organism>
<evidence type="ECO:0000256" key="10">
    <source>
        <dbReference type="ARBA" id="ARBA00023136"/>
    </source>
</evidence>
<feature type="domain" description="Sodium/calcium exchanger membrane region" evidence="13">
    <location>
        <begin position="786"/>
        <end position="926"/>
    </location>
</feature>
<comment type="subcellular location">
    <subcellularLocation>
        <location evidence="1">Membrane</location>
        <topology evidence="1">Multi-pass membrane protein</topology>
    </subcellularLocation>
</comment>
<dbReference type="Gene3D" id="1.20.140.10">
    <property type="entry name" value="Butyryl-CoA Dehydrogenase, subunit A, domain 3"/>
    <property type="match status" value="1"/>
</dbReference>
<evidence type="ECO:0000256" key="5">
    <source>
        <dbReference type="ARBA" id="ARBA00022630"/>
    </source>
</evidence>
<comment type="caution">
    <text evidence="17">The sequence shown here is derived from an EMBL/GenBank/DDBJ whole genome shotgun (WGS) entry which is preliminary data.</text>
</comment>
<keyword evidence="3" id="KW-0050">Antiport</keyword>
<keyword evidence="7" id="KW-0274">FAD</keyword>
<feature type="domain" description="Sodium/calcium exchanger membrane region" evidence="13">
    <location>
        <begin position="1111"/>
        <end position="1261"/>
    </location>
</feature>
<dbReference type="Proteomes" id="UP000250572">
    <property type="component" value="Unassembled WGS sequence"/>
</dbReference>
<protein>
    <submittedName>
        <fullName evidence="17">Uncharacterized protein</fullName>
    </submittedName>
</protein>
<feature type="domain" description="Acyl-CoA dehydrogenase 11-like C-terminal" evidence="16">
    <location>
        <begin position="516"/>
        <end position="637"/>
    </location>
</feature>
<feature type="transmembrane region" description="Helical" evidence="11">
    <location>
        <begin position="1109"/>
        <end position="1126"/>
    </location>
</feature>
<dbReference type="Pfam" id="PF02770">
    <property type="entry name" value="Acyl-CoA_dh_M"/>
    <property type="match status" value="1"/>
</dbReference>
<dbReference type="EMBL" id="NHOQ01002094">
    <property type="protein sequence ID" value="PWA19733.1"/>
    <property type="molecule type" value="Genomic_DNA"/>
</dbReference>
<feature type="transmembrane region" description="Helical" evidence="11">
    <location>
        <begin position="883"/>
        <end position="902"/>
    </location>
</feature>
<gene>
    <name evidence="17" type="ORF">CCH79_00006967</name>
</gene>
<feature type="domain" description="Adaptive response protein AidB N-terminal" evidence="15">
    <location>
        <begin position="81"/>
        <end position="210"/>
    </location>
</feature>
<dbReference type="SUPFAM" id="SSF56645">
    <property type="entry name" value="Acyl-CoA dehydrogenase NM domain-like"/>
    <property type="match status" value="1"/>
</dbReference>
<evidence type="ECO:0000259" key="12">
    <source>
        <dbReference type="Pfam" id="PF00441"/>
    </source>
</evidence>
<dbReference type="InterPro" id="IPR053998">
    <property type="entry name" value="ACDH-11_C"/>
</dbReference>
<feature type="transmembrane region" description="Helical" evidence="11">
    <location>
        <begin position="1050"/>
        <end position="1071"/>
    </location>
</feature>
<dbReference type="Pfam" id="PF01699">
    <property type="entry name" value="Na_Ca_ex"/>
    <property type="match status" value="2"/>
</dbReference>
<proteinExistence type="inferred from homology"/>
<dbReference type="InterPro" id="IPR044880">
    <property type="entry name" value="NCX_ion-bd_dom_sf"/>
</dbReference>
<dbReference type="SUPFAM" id="SSF47203">
    <property type="entry name" value="Acyl-CoA dehydrogenase C-terminal domain-like"/>
    <property type="match status" value="1"/>
</dbReference>
<feature type="domain" description="Acyl-CoA oxidase/dehydrogenase middle" evidence="14">
    <location>
        <begin position="237"/>
        <end position="353"/>
    </location>
</feature>
<accession>A0A315V8L8</accession>
<dbReference type="Pfam" id="PF18158">
    <property type="entry name" value="AidB_N"/>
    <property type="match status" value="1"/>
</dbReference>
<evidence type="ECO:0000256" key="9">
    <source>
        <dbReference type="ARBA" id="ARBA00023002"/>
    </source>
</evidence>
<feature type="transmembrane region" description="Helical" evidence="11">
    <location>
        <begin position="1132"/>
        <end position="1154"/>
    </location>
</feature>
<keyword evidence="8 11" id="KW-1133">Transmembrane helix</keyword>
<evidence type="ECO:0000256" key="8">
    <source>
        <dbReference type="ARBA" id="ARBA00022989"/>
    </source>
</evidence>
<keyword evidence="4" id="KW-0406">Ion transport</keyword>
<evidence type="ECO:0000256" key="6">
    <source>
        <dbReference type="ARBA" id="ARBA00022692"/>
    </source>
</evidence>
<feature type="transmembrane region" description="Helical" evidence="11">
    <location>
        <begin position="1246"/>
        <end position="1268"/>
    </location>
</feature>
<feature type="domain" description="Acyl-CoA dehydrogenase/oxidase C-terminal" evidence="12">
    <location>
        <begin position="364"/>
        <end position="508"/>
    </location>
</feature>
<keyword evidence="10 11" id="KW-0472">Membrane</keyword>
<keyword evidence="6 11" id="KW-0812">Transmembrane</keyword>
<dbReference type="Gene3D" id="6.10.250.600">
    <property type="match status" value="1"/>
</dbReference>
<evidence type="ECO:0000259" key="16">
    <source>
        <dbReference type="Pfam" id="PF22217"/>
    </source>
</evidence>
<dbReference type="Pfam" id="PF22217">
    <property type="entry name" value="ACDH-11_C"/>
    <property type="match status" value="1"/>
</dbReference>
<dbReference type="InterPro" id="IPR004837">
    <property type="entry name" value="NaCa_Exmemb"/>
</dbReference>
<evidence type="ECO:0000259" key="13">
    <source>
        <dbReference type="Pfam" id="PF01699"/>
    </source>
</evidence>
<dbReference type="GO" id="GO:0016020">
    <property type="term" value="C:membrane"/>
    <property type="evidence" value="ECO:0007669"/>
    <property type="project" value="UniProtKB-SubCell"/>
</dbReference>
<dbReference type="GO" id="GO:0015297">
    <property type="term" value="F:antiporter activity"/>
    <property type="evidence" value="ECO:0007669"/>
    <property type="project" value="UniProtKB-KW"/>
</dbReference>
<dbReference type="InterPro" id="IPR052904">
    <property type="entry name" value="Acyl-CoA_dehydrogenase-like"/>
</dbReference>
<dbReference type="InterPro" id="IPR041504">
    <property type="entry name" value="AidB_N"/>
</dbReference>
<evidence type="ECO:0000313" key="18">
    <source>
        <dbReference type="Proteomes" id="UP000250572"/>
    </source>
</evidence>
<dbReference type="InterPro" id="IPR006091">
    <property type="entry name" value="Acyl-CoA_Oxase/DH_mid-dom"/>
</dbReference>
<feature type="transmembrane region" description="Helical" evidence="11">
    <location>
        <begin position="914"/>
        <end position="932"/>
    </location>
</feature>
<dbReference type="AlphaFoldDB" id="A0A315V8L8"/>
<feature type="transmembrane region" description="Helical" evidence="11">
    <location>
        <begin position="1077"/>
        <end position="1097"/>
    </location>
</feature>
<reference evidence="17 18" key="1">
    <citation type="journal article" date="2018" name="G3 (Bethesda)">
        <title>A High-Quality Reference Genome for the Invasive Mosquitofish Gambusia affinis Using a Chicago Library.</title>
        <authorList>
            <person name="Hoffberg S.L."/>
            <person name="Troendle N.J."/>
            <person name="Glenn T.C."/>
            <person name="Mahmud O."/>
            <person name="Louha S."/>
            <person name="Chalopin D."/>
            <person name="Bennetzen J.L."/>
            <person name="Mauricio R."/>
        </authorList>
    </citation>
    <scope>NUCLEOTIDE SEQUENCE [LARGE SCALE GENOMIC DNA]</scope>
    <source>
        <strain evidence="17">NE01/NJP1002.9</strain>
        <tissue evidence="17">Muscle</tissue>
    </source>
</reference>
<dbReference type="GO" id="GO:0006816">
    <property type="term" value="P:calcium ion transport"/>
    <property type="evidence" value="ECO:0007669"/>
    <property type="project" value="UniProtKB-KW"/>
</dbReference>
<dbReference type="Pfam" id="PF00441">
    <property type="entry name" value="Acyl-CoA_dh_1"/>
    <property type="match status" value="1"/>
</dbReference>
<dbReference type="InterPro" id="IPR036250">
    <property type="entry name" value="AcylCo_DH-like_C"/>
</dbReference>
<evidence type="ECO:0000259" key="15">
    <source>
        <dbReference type="Pfam" id="PF18158"/>
    </source>
</evidence>
<keyword evidence="5" id="KW-0285">Flavoprotein</keyword>
<keyword evidence="4" id="KW-0813">Transport</keyword>
<keyword evidence="18" id="KW-1185">Reference proteome</keyword>
<keyword evidence="4" id="KW-0109">Calcium transport</keyword>
<feature type="transmembrane region" description="Helical" evidence="11">
    <location>
        <begin position="848"/>
        <end position="871"/>
    </location>
</feature>
<name>A0A315V8L8_GAMAF</name>
<evidence type="ECO:0000256" key="7">
    <source>
        <dbReference type="ARBA" id="ARBA00022827"/>
    </source>
</evidence>
<dbReference type="PANTHER" id="PTHR42707:SF2">
    <property type="entry name" value="ACD11 DEHYDROGENASE"/>
    <property type="match status" value="1"/>
</dbReference>
<dbReference type="STRING" id="33528.ENSGAFP00000018183"/>
<dbReference type="Gene3D" id="2.40.110.20">
    <property type="match status" value="1"/>
</dbReference>
<evidence type="ECO:0000256" key="11">
    <source>
        <dbReference type="SAM" id="Phobius"/>
    </source>
</evidence>